<dbReference type="SUPFAM" id="SSF56436">
    <property type="entry name" value="C-type lectin-like"/>
    <property type="match status" value="1"/>
</dbReference>
<keyword evidence="2" id="KW-1133">Transmembrane helix</keyword>
<keyword evidence="4" id="KW-1185">Reference proteome</keyword>
<sequence>MAEDCINEPIARSNFIKGIILGLLLGVSASAVVYKISQPSNLTHTRSRSTRDLDSSDSEASTLLRLCRFQLNTTKIKLKEEKEISEALKANLTACDEGNSKEKETLQLSLESCRAKNEVLEKEKNAARQEQAQAAKQLTTCEDNMNQANLNNTKNLAICTEEKQQLEKENWVYYKPTKAYYYYRGFNYDVYGDLIVYTWQEAERICDQKGAHLVSIHNNEERSFVNKMILSDIKATNKNSTDENPCNASEFYVWIGLHFENGKRRWSDGSADDYFEEIAYTEATQIHWVMCHDIANQEEFSIWQTSNKEQKNSRFVCKRLT</sequence>
<keyword evidence="1" id="KW-0175">Coiled coil</keyword>
<dbReference type="PROSITE" id="PS50041">
    <property type="entry name" value="C_TYPE_LECTIN_2"/>
    <property type="match status" value="1"/>
</dbReference>
<dbReference type="InterPro" id="IPR016187">
    <property type="entry name" value="CTDL_fold"/>
</dbReference>
<dbReference type="AlphaFoldDB" id="A0AAF3F8I4"/>
<dbReference type="Proteomes" id="UP000887575">
    <property type="component" value="Unassembled WGS sequence"/>
</dbReference>
<evidence type="ECO:0000256" key="1">
    <source>
        <dbReference type="SAM" id="Coils"/>
    </source>
</evidence>
<feature type="domain" description="C-type lectin" evidence="3">
    <location>
        <begin position="183"/>
        <end position="304"/>
    </location>
</feature>
<keyword evidence="2" id="KW-0812">Transmembrane</keyword>
<dbReference type="Pfam" id="PF00059">
    <property type="entry name" value="Lectin_C"/>
    <property type="match status" value="1"/>
</dbReference>
<proteinExistence type="predicted"/>
<dbReference type="Gene3D" id="3.10.100.10">
    <property type="entry name" value="Mannose-Binding Protein A, subunit A"/>
    <property type="match status" value="1"/>
</dbReference>
<dbReference type="InterPro" id="IPR016186">
    <property type="entry name" value="C-type_lectin-like/link_sf"/>
</dbReference>
<feature type="transmembrane region" description="Helical" evidence="2">
    <location>
        <begin position="15"/>
        <end position="36"/>
    </location>
</feature>
<protein>
    <recommendedName>
        <fullName evidence="3">C-type lectin domain-containing protein</fullName>
    </recommendedName>
</protein>
<name>A0AAF3F8I4_9BILA</name>
<dbReference type="SMART" id="SM00034">
    <property type="entry name" value="CLECT"/>
    <property type="match status" value="1"/>
</dbReference>
<organism evidence="4 5">
    <name type="scientific">Mesorhabditis belari</name>
    <dbReference type="NCBI Taxonomy" id="2138241"/>
    <lineage>
        <taxon>Eukaryota</taxon>
        <taxon>Metazoa</taxon>
        <taxon>Ecdysozoa</taxon>
        <taxon>Nematoda</taxon>
        <taxon>Chromadorea</taxon>
        <taxon>Rhabditida</taxon>
        <taxon>Rhabditina</taxon>
        <taxon>Rhabditomorpha</taxon>
        <taxon>Rhabditoidea</taxon>
        <taxon>Rhabditidae</taxon>
        <taxon>Mesorhabditinae</taxon>
        <taxon>Mesorhabditis</taxon>
    </lineage>
</organism>
<dbReference type="PANTHER" id="PTHR22803">
    <property type="entry name" value="MANNOSE, PHOSPHOLIPASE, LECTIN RECEPTOR RELATED"/>
    <property type="match status" value="1"/>
</dbReference>
<keyword evidence="2" id="KW-0472">Membrane</keyword>
<reference evidence="5" key="1">
    <citation type="submission" date="2024-02" db="UniProtKB">
        <authorList>
            <consortium name="WormBaseParasite"/>
        </authorList>
    </citation>
    <scope>IDENTIFICATION</scope>
</reference>
<evidence type="ECO:0000256" key="2">
    <source>
        <dbReference type="SAM" id="Phobius"/>
    </source>
</evidence>
<evidence type="ECO:0000259" key="3">
    <source>
        <dbReference type="PROSITE" id="PS50041"/>
    </source>
</evidence>
<evidence type="ECO:0000313" key="4">
    <source>
        <dbReference type="Proteomes" id="UP000887575"/>
    </source>
</evidence>
<dbReference type="InterPro" id="IPR050111">
    <property type="entry name" value="C-type_lectin/snaclec_domain"/>
</dbReference>
<dbReference type="WBParaSite" id="MBELARI_LOCUS3209">
    <property type="protein sequence ID" value="MBELARI_LOCUS3209"/>
    <property type="gene ID" value="MBELARI_LOCUS3209"/>
</dbReference>
<dbReference type="InterPro" id="IPR001304">
    <property type="entry name" value="C-type_lectin-like"/>
</dbReference>
<accession>A0AAF3F8I4</accession>
<feature type="coiled-coil region" evidence="1">
    <location>
        <begin position="103"/>
        <end position="137"/>
    </location>
</feature>
<evidence type="ECO:0000313" key="5">
    <source>
        <dbReference type="WBParaSite" id="MBELARI_LOCUS3209"/>
    </source>
</evidence>